<dbReference type="GO" id="GO:0004556">
    <property type="term" value="F:alpha-amylase activity"/>
    <property type="evidence" value="ECO:0007669"/>
    <property type="project" value="UniProtKB-UniRule"/>
</dbReference>
<organism evidence="14 15">
    <name type="scientific">Littorina saxatilis</name>
    <dbReference type="NCBI Taxonomy" id="31220"/>
    <lineage>
        <taxon>Eukaryota</taxon>
        <taxon>Metazoa</taxon>
        <taxon>Spiralia</taxon>
        <taxon>Lophotrochozoa</taxon>
        <taxon>Mollusca</taxon>
        <taxon>Gastropoda</taxon>
        <taxon>Caenogastropoda</taxon>
        <taxon>Littorinimorpha</taxon>
        <taxon>Littorinoidea</taxon>
        <taxon>Littorinidae</taxon>
        <taxon>Littorina</taxon>
    </lineage>
</organism>
<comment type="similarity">
    <text evidence="4 10">Belongs to the glycosyl hydrolase 13 family.</text>
</comment>
<evidence type="ECO:0000256" key="11">
    <source>
        <dbReference type="RuleBase" id="RU361134"/>
    </source>
</evidence>
<evidence type="ECO:0000256" key="10">
    <source>
        <dbReference type="RuleBase" id="RU003615"/>
    </source>
</evidence>
<comment type="cofactor">
    <cofactor evidence="3">
        <name>chloride</name>
        <dbReference type="ChEBI" id="CHEBI:17996"/>
    </cofactor>
</comment>
<dbReference type="GO" id="GO:0005975">
    <property type="term" value="P:carbohydrate metabolic process"/>
    <property type="evidence" value="ECO:0007669"/>
    <property type="project" value="InterPro"/>
</dbReference>
<evidence type="ECO:0000256" key="4">
    <source>
        <dbReference type="ARBA" id="ARBA00008061"/>
    </source>
</evidence>
<keyword evidence="9 11" id="KW-0326">Glycosidase</keyword>
<dbReference type="InterPro" id="IPR006047">
    <property type="entry name" value="GH13_cat_dom"/>
</dbReference>
<dbReference type="EC" id="3.2.1.1" evidence="5 11"/>
<feature type="domain" description="Glycosyl hydrolase family 13 catalytic" evidence="13">
    <location>
        <begin position="40"/>
        <end position="309"/>
    </location>
</feature>
<keyword evidence="12" id="KW-0732">Signal</keyword>
<evidence type="ECO:0000259" key="13">
    <source>
        <dbReference type="SMART" id="SM00642"/>
    </source>
</evidence>
<evidence type="ECO:0000256" key="12">
    <source>
        <dbReference type="SAM" id="SignalP"/>
    </source>
</evidence>
<sequence length="312" mass="35017">MLALWLSTLVCLGLKAAALPSSPPGGRHDDYLDPHCGGRQVIVQLFDWRWIDVAAECERCLGRNEFCGVQVSPPNEHALVDSPPAPWWQRYQAVSYKLHSDSGTEAEFISMVNNCKAAGVRIYVDAVFNNMAEVGRFGKGSAGSTYDSDFREFPAVPYGLDDFHDASSCPSKNTFVNDYNNPGEVRNCSYIGRTDVDQSKEHVREKVSEYLNRLIQLGVAGFRIDLAKFMWPRDLQAIQERLTDLPEGGRPFIYHHVENYGDDVIKTSEYTDLGYVTEFRYGQFLARAMTKGLDNLLGIQGQGQEFYSACLL</sequence>
<dbReference type="SMART" id="SM00642">
    <property type="entry name" value="Aamy"/>
    <property type="match status" value="1"/>
</dbReference>
<dbReference type="Gene3D" id="3.20.20.80">
    <property type="entry name" value="Glycosidases"/>
    <property type="match status" value="1"/>
</dbReference>
<evidence type="ECO:0000256" key="1">
    <source>
        <dbReference type="ARBA" id="ARBA00000548"/>
    </source>
</evidence>
<feature type="chain" id="PRO_5042817806" description="Alpha-amylase" evidence="12">
    <location>
        <begin position="19"/>
        <end position="312"/>
    </location>
</feature>
<dbReference type="SUPFAM" id="SSF51445">
    <property type="entry name" value="(Trans)glycosidases"/>
    <property type="match status" value="1"/>
</dbReference>
<comment type="catalytic activity">
    <reaction evidence="1 11">
        <text>Endohydrolysis of (1-&gt;4)-alpha-D-glucosidic linkages in polysaccharides containing three or more (1-&gt;4)-alpha-linked D-glucose units.</text>
        <dbReference type="EC" id="3.2.1.1"/>
    </reaction>
</comment>
<evidence type="ECO:0000256" key="3">
    <source>
        <dbReference type="ARBA" id="ARBA00001923"/>
    </source>
</evidence>
<dbReference type="EMBL" id="JBAMIC010000013">
    <property type="protein sequence ID" value="KAK7097198.1"/>
    <property type="molecule type" value="Genomic_DNA"/>
</dbReference>
<accession>A0AAN9B1L0</accession>
<dbReference type="Proteomes" id="UP001374579">
    <property type="component" value="Unassembled WGS sequence"/>
</dbReference>
<dbReference type="InterPro" id="IPR006046">
    <property type="entry name" value="Alpha_amylase"/>
</dbReference>
<keyword evidence="7" id="KW-0868">Chloride</keyword>
<evidence type="ECO:0000256" key="2">
    <source>
        <dbReference type="ARBA" id="ARBA00001913"/>
    </source>
</evidence>
<reference evidence="14 15" key="1">
    <citation type="submission" date="2024-02" db="EMBL/GenBank/DDBJ databases">
        <title>Chromosome-scale genome assembly of the rough periwinkle Littorina saxatilis.</title>
        <authorList>
            <person name="De Jode A."/>
            <person name="Faria R."/>
            <person name="Formenti G."/>
            <person name="Sims Y."/>
            <person name="Smith T.P."/>
            <person name="Tracey A."/>
            <person name="Wood J.M.D."/>
            <person name="Zagrodzka Z.B."/>
            <person name="Johannesson K."/>
            <person name="Butlin R.K."/>
            <person name="Leder E.H."/>
        </authorList>
    </citation>
    <scope>NUCLEOTIDE SEQUENCE [LARGE SCALE GENOMIC DNA]</scope>
    <source>
        <strain evidence="14">Snail1</strain>
        <tissue evidence="14">Muscle</tissue>
    </source>
</reference>
<dbReference type="Pfam" id="PF00128">
    <property type="entry name" value="Alpha-amylase"/>
    <property type="match status" value="1"/>
</dbReference>
<evidence type="ECO:0000256" key="5">
    <source>
        <dbReference type="ARBA" id="ARBA00012595"/>
    </source>
</evidence>
<keyword evidence="6 11" id="KW-0378">Hydrolase</keyword>
<dbReference type="GO" id="GO:0043169">
    <property type="term" value="F:cation binding"/>
    <property type="evidence" value="ECO:0007669"/>
    <property type="project" value="InterPro"/>
</dbReference>
<comment type="caution">
    <text evidence="14">The sequence shown here is derived from an EMBL/GenBank/DDBJ whole genome shotgun (WGS) entry which is preliminary data.</text>
</comment>
<evidence type="ECO:0000256" key="9">
    <source>
        <dbReference type="ARBA" id="ARBA00023295"/>
    </source>
</evidence>
<name>A0AAN9B1L0_9CAEN</name>
<dbReference type="AlphaFoldDB" id="A0AAN9B1L0"/>
<feature type="signal peptide" evidence="12">
    <location>
        <begin position="1"/>
        <end position="18"/>
    </location>
</feature>
<dbReference type="PANTHER" id="PTHR43447">
    <property type="entry name" value="ALPHA-AMYLASE"/>
    <property type="match status" value="1"/>
</dbReference>
<proteinExistence type="inferred from homology"/>
<dbReference type="PRINTS" id="PR00110">
    <property type="entry name" value="ALPHAAMYLASE"/>
</dbReference>
<protein>
    <recommendedName>
        <fullName evidence="5 11">Alpha-amylase</fullName>
        <ecNumber evidence="5 11">3.2.1.1</ecNumber>
    </recommendedName>
</protein>
<comment type="cofactor">
    <cofactor evidence="2">
        <name>Ca(2+)</name>
        <dbReference type="ChEBI" id="CHEBI:29108"/>
    </cofactor>
</comment>
<evidence type="ECO:0000256" key="7">
    <source>
        <dbReference type="ARBA" id="ARBA00023214"/>
    </source>
</evidence>
<evidence type="ECO:0000256" key="6">
    <source>
        <dbReference type="ARBA" id="ARBA00022801"/>
    </source>
</evidence>
<keyword evidence="15" id="KW-1185">Reference proteome</keyword>
<gene>
    <name evidence="14" type="ORF">V1264_004211</name>
</gene>
<dbReference type="InterPro" id="IPR017853">
    <property type="entry name" value="GH"/>
</dbReference>
<evidence type="ECO:0000313" key="15">
    <source>
        <dbReference type="Proteomes" id="UP001374579"/>
    </source>
</evidence>
<evidence type="ECO:0000313" key="14">
    <source>
        <dbReference type="EMBL" id="KAK7097198.1"/>
    </source>
</evidence>
<keyword evidence="8 11" id="KW-0119">Carbohydrate metabolism</keyword>
<evidence type="ECO:0000256" key="8">
    <source>
        <dbReference type="ARBA" id="ARBA00023277"/>
    </source>
</evidence>